<feature type="transmembrane region" description="Helical" evidence="1">
    <location>
        <begin position="66"/>
        <end position="84"/>
    </location>
</feature>
<comment type="caution">
    <text evidence="2">The sequence shown here is derived from an EMBL/GenBank/DDBJ whole genome shotgun (WGS) entry which is preliminary data.</text>
</comment>
<dbReference type="RefSeq" id="WP_101681349.1">
    <property type="nucleotide sequence ID" value="NZ_PJRP01000003.1"/>
</dbReference>
<protein>
    <submittedName>
        <fullName evidence="2">Uncharacterized protein</fullName>
    </submittedName>
</protein>
<keyword evidence="1" id="KW-1133">Transmembrane helix</keyword>
<dbReference type="OrthoDB" id="8966444at2"/>
<evidence type="ECO:0000256" key="1">
    <source>
        <dbReference type="SAM" id="Phobius"/>
    </source>
</evidence>
<keyword evidence="1" id="KW-0472">Membrane</keyword>
<organism evidence="2 3">
    <name type="scientific">Cupriavidus pauculus</name>
    <dbReference type="NCBI Taxonomy" id="82633"/>
    <lineage>
        <taxon>Bacteria</taxon>
        <taxon>Pseudomonadati</taxon>
        <taxon>Pseudomonadota</taxon>
        <taxon>Betaproteobacteria</taxon>
        <taxon>Burkholderiales</taxon>
        <taxon>Burkholderiaceae</taxon>
        <taxon>Cupriavidus</taxon>
    </lineage>
</organism>
<evidence type="ECO:0000313" key="3">
    <source>
        <dbReference type="Proteomes" id="UP000234341"/>
    </source>
</evidence>
<evidence type="ECO:0000313" key="2">
    <source>
        <dbReference type="EMBL" id="PLQ00783.1"/>
    </source>
</evidence>
<gene>
    <name evidence="2" type="ORF">CYJ10_10095</name>
</gene>
<accession>A0A2N5CEY0</accession>
<dbReference type="EMBL" id="PJRP01000003">
    <property type="protein sequence ID" value="PLQ00783.1"/>
    <property type="molecule type" value="Genomic_DNA"/>
</dbReference>
<proteinExistence type="predicted"/>
<name>A0A2N5CEY0_9BURK</name>
<dbReference type="AlphaFoldDB" id="A0A2N5CEY0"/>
<keyword evidence="1" id="KW-0812">Transmembrane</keyword>
<dbReference type="Proteomes" id="UP000234341">
    <property type="component" value="Unassembled WGS sequence"/>
</dbReference>
<sequence>MHKCGVVLMAGALWLAVVGIFFSDPSGQMPDKLNLFRMAMRGLEVQMFRTGSDPPRYLVNVLARDWLLGCVVLFAVGAVAVLIARRRQDA</sequence>
<reference evidence="2 3" key="1">
    <citation type="submission" date="2017-12" db="EMBL/GenBank/DDBJ databases">
        <title>Genome sequence of the active heterotrophic nitrifier-denitrifier, Cupriavidus pauculus UM1.</title>
        <authorList>
            <person name="Putonti C."/>
            <person name="Castignetti D."/>
        </authorList>
    </citation>
    <scope>NUCLEOTIDE SEQUENCE [LARGE SCALE GENOMIC DNA]</scope>
    <source>
        <strain evidence="2 3">UM1</strain>
    </source>
</reference>